<accession>A0ABV1N188</accession>
<comment type="pathway">
    <text evidence="6 14">Cofactor biosynthesis; adenosylcobalamin biosynthesis; adenosylcobalamin from cob(II)yrinate a,c-diamide: step 5/7.</text>
</comment>
<evidence type="ECO:0000256" key="11">
    <source>
        <dbReference type="ARBA" id="ARBA00022777"/>
    </source>
</evidence>
<keyword evidence="16" id="KW-1185">Reference proteome</keyword>
<evidence type="ECO:0000256" key="9">
    <source>
        <dbReference type="ARBA" id="ARBA00022679"/>
    </source>
</evidence>
<comment type="pathway">
    <text evidence="5 14">Cofactor biosynthesis; adenosylcobalamin biosynthesis; adenosylcobalamin from cob(II)yrinate a,c-diamide: step 6/7.</text>
</comment>
<dbReference type="Pfam" id="PF02283">
    <property type="entry name" value="CobU"/>
    <property type="match status" value="1"/>
</dbReference>
<dbReference type="SUPFAM" id="SSF52540">
    <property type="entry name" value="P-loop containing nucleoside triphosphate hydrolases"/>
    <property type="match status" value="1"/>
</dbReference>
<dbReference type="EC" id="2.7.1.156" evidence="14"/>
<organism evidence="15 16">
    <name type="scientific">Halomonas pelophila</name>
    <dbReference type="NCBI Taxonomy" id="3151122"/>
    <lineage>
        <taxon>Bacteria</taxon>
        <taxon>Pseudomonadati</taxon>
        <taxon>Pseudomonadota</taxon>
        <taxon>Gammaproteobacteria</taxon>
        <taxon>Oceanospirillales</taxon>
        <taxon>Halomonadaceae</taxon>
        <taxon>Halomonas</taxon>
    </lineage>
</organism>
<comment type="function">
    <text evidence="4 14">Catalyzes ATP-dependent phosphorylation of adenosylcobinamide and addition of GMP to adenosylcobinamide phosphate.</text>
</comment>
<dbReference type="InterPro" id="IPR003203">
    <property type="entry name" value="CobU/CobP"/>
</dbReference>
<comment type="catalytic activity">
    <reaction evidence="3">
        <text>adenosylcob(III)inamide + GTP = adenosylcob(III)inamide phosphate + GDP + H(+)</text>
        <dbReference type="Rhea" id="RHEA:15765"/>
        <dbReference type="ChEBI" id="CHEBI:2480"/>
        <dbReference type="ChEBI" id="CHEBI:15378"/>
        <dbReference type="ChEBI" id="CHEBI:37565"/>
        <dbReference type="ChEBI" id="CHEBI:58189"/>
        <dbReference type="ChEBI" id="CHEBI:58502"/>
        <dbReference type="EC" id="2.7.1.156"/>
    </reaction>
</comment>
<dbReference type="Proteomes" id="UP001472978">
    <property type="component" value="Unassembled WGS sequence"/>
</dbReference>
<evidence type="ECO:0000256" key="14">
    <source>
        <dbReference type="PIRNR" id="PIRNR006135"/>
    </source>
</evidence>
<evidence type="ECO:0000313" key="15">
    <source>
        <dbReference type="EMBL" id="MEQ6887483.1"/>
    </source>
</evidence>
<dbReference type="EMBL" id="JBEGCI010000002">
    <property type="protein sequence ID" value="MEQ6887483.1"/>
    <property type="molecule type" value="Genomic_DNA"/>
</dbReference>
<comment type="catalytic activity">
    <reaction evidence="1 14">
        <text>adenosylcob(III)inamide + ATP = adenosylcob(III)inamide phosphate + ADP + H(+)</text>
        <dbReference type="Rhea" id="RHEA:15769"/>
        <dbReference type="ChEBI" id="CHEBI:2480"/>
        <dbReference type="ChEBI" id="CHEBI:15378"/>
        <dbReference type="ChEBI" id="CHEBI:30616"/>
        <dbReference type="ChEBI" id="CHEBI:58502"/>
        <dbReference type="ChEBI" id="CHEBI:456216"/>
        <dbReference type="EC" id="2.7.1.156"/>
    </reaction>
</comment>
<keyword evidence="11 14" id="KW-0418">Kinase</keyword>
<evidence type="ECO:0000256" key="6">
    <source>
        <dbReference type="ARBA" id="ARBA00005159"/>
    </source>
</evidence>
<evidence type="ECO:0000256" key="1">
    <source>
        <dbReference type="ARBA" id="ARBA00000312"/>
    </source>
</evidence>
<evidence type="ECO:0000256" key="13">
    <source>
        <dbReference type="ARBA" id="ARBA00023134"/>
    </source>
</evidence>
<evidence type="ECO:0000313" key="16">
    <source>
        <dbReference type="Proteomes" id="UP001472978"/>
    </source>
</evidence>
<dbReference type="Gene3D" id="3.40.50.300">
    <property type="entry name" value="P-loop containing nucleotide triphosphate hydrolases"/>
    <property type="match status" value="1"/>
</dbReference>
<evidence type="ECO:0000256" key="10">
    <source>
        <dbReference type="ARBA" id="ARBA00022741"/>
    </source>
</evidence>
<gene>
    <name evidence="15" type="ORF">ABE957_02165</name>
</gene>
<keyword evidence="9 14" id="KW-0808">Transferase</keyword>
<keyword evidence="15" id="KW-0548">Nucleotidyltransferase</keyword>
<evidence type="ECO:0000256" key="3">
    <source>
        <dbReference type="ARBA" id="ARBA00001522"/>
    </source>
</evidence>
<evidence type="ECO:0000256" key="2">
    <source>
        <dbReference type="ARBA" id="ARBA00000711"/>
    </source>
</evidence>
<dbReference type="EC" id="2.7.7.62" evidence="14"/>
<protein>
    <recommendedName>
        <fullName evidence="14">Bifunctional adenosylcobalamin biosynthesis protein</fullName>
        <ecNumber evidence="14">2.7.1.156</ecNumber>
        <ecNumber evidence="14">2.7.7.62</ecNumber>
    </recommendedName>
</protein>
<comment type="similarity">
    <text evidence="7 14">Belongs to the CobU/CobP family.</text>
</comment>
<dbReference type="PANTHER" id="PTHR34848:SF1">
    <property type="entry name" value="BIFUNCTIONAL ADENOSYLCOBALAMIN BIOSYNTHESIS PROTEIN COBU"/>
    <property type="match status" value="1"/>
</dbReference>
<sequence>MIAFVAGGARSGKSAAAEALARQSLREQGGAALVYLATARVGDGEMAARVARHRRERGEGWLTREAPLEIAGALEGLEAGSSVLLDCLTLWAGQWLFEAERGEAAGRAMLERLIASARRRDIALVVVSNDLNEDLPPRDEMVWRYLAFLQRLHRDLAEEADRVIEVVAGQVIEWKGIEGKASEGKGINGNDKRVQGASS</sequence>
<dbReference type="PIRSF" id="PIRSF006135">
    <property type="entry name" value="CobU"/>
    <property type="match status" value="1"/>
</dbReference>
<keyword evidence="10 14" id="KW-0547">Nucleotide-binding</keyword>
<dbReference type="InterPro" id="IPR027417">
    <property type="entry name" value="P-loop_NTPase"/>
</dbReference>
<evidence type="ECO:0000256" key="8">
    <source>
        <dbReference type="ARBA" id="ARBA00022573"/>
    </source>
</evidence>
<dbReference type="PANTHER" id="PTHR34848">
    <property type="match status" value="1"/>
</dbReference>
<dbReference type="GO" id="GO:0016779">
    <property type="term" value="F:nucleotidyltransferase activity"/>
    <property type="evidence" value="ECO:0007669"/>
    <property type="project" value="UniProtKB-KW"/>
</dbReference>
<comment type="caution">
    <text evidence="15">The sequence shown here is derived from an EMBL/GenBank/DDBJ whole genome shotgun (WGS) entry which is preliminary data.</text>
</comment>
<evidence type="ECO:0000256" key="5">
    <source>
        <dbReference type="ARBA" id="ARBA00004692"/>
    </source>
</evidence>
<keyword evidence="8 14" id="KW-0169">Cobalamin biosynthesis</keyword>
<evidence type="ECO:0000256" key="7">
    <source>
        <dbReference type="ARBA" id="ARBA00007490"/>
    </source>
</evidence>
<dbReference type="CDD" id="cd00544">
    <property type="entry name" value="CobU"/>
    <property type="match status" value="1"/>
</dbReference>
<evidence type="ECO:0000256" key="4">
    <source>
        <dbReference type="ARBA" id="ARBA00003889"/>
    </source>
</evidence>
<comment type="catalytic activity">
    <reaction evidence="2 14">
        <text>adenosylcob(III)inamide phosphate + GTP + H(+) = adenosylcob(III)inamide-GDP + diphosphate</text>
        <dbReference type="Rhea" id="RHEA:22712"/>
        <dbReference type="ChEBI" id="CHEBI:15378"/>
        <dbReference type="ChEBI" id="CHEBI:33019"/>
        <dbReference type="ChEBI" id="CHEBI:37565"/>
        <dbReference type="ChEBI" id="CHEBI:58502"/>
        <dbReference type="ChEBI" id="CHEBI:60487"/>
        <dbReference type="EC" id="2.7.7.62"/>
    </reaction>
</comment>
<dbReference type="GO" id="GO:0016301">
    <property type="term" value="F:kinase activity"/>
    <property type="evidence" value="ECO:0007669"/>
    <property type="project" value="UniProtKB-KW"/>
</dbReference>
<dbReference type="RefSeq" id="WP_349757040.1">
    <property type="nucleotide sequence ID" value="NZ_JBEGCI010000002.1"/>
</dbReference>
<name>A0ABV1N188_9GAMM</name>
<proteinExistence type="inferred from homology"/>
<keyword evidence="13 14" id="KW-0342">GTP-binding</keyword>
<evidence type="ECO:0000256" key="12">
    <source>
        <dbReference type="ARBA" id="ARBA00022840"/>
    </source>
</evidence>
<reference evidence="15 16" key="1">
    <citation type="submission" date="2024-05" db="EMBL/GenBank/DDBJ databases">
        <title>Halomonas sp. CS7 16S ribosomal RNA gene Genome sequencing and assembly.</title>
        <authorList>
            <person name="Yook S."/>
        </authorList>
    </citation>
    <scope>NUCLEOTIDE SEQUENCE [LARGE SCALE GENOMIC DNA]</scope>
    <source>
        <strain evidence="15 16">CS7</strain>
    </source>
</reference>
<keyword evidence="12 14" id="KW-0067">ATP-binding</keyword>